<dbReference type="RefSeq" id="WP_230220573.1">
    <property type="nucleotide sequence ID" value="NZ_JAJKFT010000010.1"/>
</dbReference>
<evidence type="ECO:0000313" key="2">
    <source>
        <dbReference type="Proteomes" id="UP001139103"/>
    </source>
</evidence>
<dbReference type="AlphaFoldDB" id="A0A9X1MN93"/>
<protein>
    <submittedName>
        <fullName evidence="1">Carboxypeptidase-like regulatory domain-containing protein</fullName>
    </submittedName>
</protein>
<name>A0A9X1MN93_9BACT</name>
<organism evidence="1 2">
    <name type="scientific">Blastopirellula sediminis</name>
    <dbReference type="NCBI Taxonomy" id="2894196"/>
    <lineage>
        <taxon>Bacteria</taxon>
        <taxon>Pseudomonadati</taxon>
        <taxon>Planctomycetota</taxon>
        <taxon>Planctomycetia</taxon>
        <taxon>Pirellulales</taxon>
        <taxon>Pirellulaceae</taxon>
        <taxon>Blastopirellula</taxon>
    </lineage>
</organism>
<proteinExistence type="predicted"/>
<keyword evidence="1" id="KW-0378">Hydrolase</keyword>
<comment type="caution">
    <text evidence="1">The sequence shown here is derived from an EMBL/GenBank/DDBJ whole genome shotgun (WGS) entry which is preliminary data.</text>
</comment>
<dbReference type="InterPro" id="IPR008969">
    <property type="entry name" value="CarboxyPept-like_regulatory"/>
</dbReference>
<reference evidence="1" key="1">
    <citation type="submission" date="2021-11" db="EMBL/GenBank/DDBJ databases">
        <title>Genome sequence.</title>
        <authorList>
            <person name="Sun Q."/>
        </authorList>
    </citation>
    <scope>NUCLEOTIDE SEQUENCE</scope>
    <source>
        <strain evidence="1">JC732</strain>
    </source>
</reference>
<accession>A0A9X1MN93</accession>
<gene>
    <name evidence="1" type="ORF">LOC68_16035</name>
</gene>
<keyword evidence="2" id="KW-1185">Reference proteome</keyword>
<dbReference type="GO" id="GO:0004180">
    <property type="term" value="F:carboxypeptidase activity"/>
    <property type="evidence" value="ECO:0007669"/>
    <property type="project" value="UniProtKB-KW"/>
</dbReference>
<keyword evidence="1" id="KW-0121">Carboxypeptidase</keyword>
<sequence length="156" mass="16031">MSIQSTIRIGSLFLLLSVIGGCGSDAGMLKTEYVAGIVTLDGAPVQGATVMFSPTTKEVGTPANGFTNAAGRYELTVVMPGAGMSAPINGGTLSGEYMVSIAKSTAEETPEDGPVAPKMPKLTYHVPKKYSNPRTSGLTATVSAGKNDIPFELSSK</sequence>
<dbReference type="EMBL" id="JAJKFT010000010">
    <property type="protein sequence ID" value="MCC9629901.1"/>
    <property type="molecule type" value="Genomic_DNA"/>
</dbReference>
<keyword evidence="1" id="KW-0645">Protease</keyword>
<dbReference type="Proteomes" id="UP001139103">
    <property type="component" value="Unassembled WGS sequence"/>
</dbReference>
<dbReference type="SUPFAM" id="SSF49464">
    <property type="entry name" value="Carboxypeptidase regulatory domain-like"/>
    <property type="match status" value="1"/>
</dbReference>
<evidence type="ECO:0000313" key="1">
    <source>
        <dbReference type="EMBL" id="MCC9629901.1"/>
    </source>
</evidence>